<organism evidence="4 5">
    <name type="scientific">Dyella solisilvae</name>
    <dbReference type="NCBI Taxonomy" id="1920168"/>
    <lineage>
        <taxon>Bacteria</taxon>
        <taxon>Pseudomonadati</taxon>
        <taxon>Pseudomonadota</taxon>
        <taxon>Gammaproteobacteria</taxon>
        <taxon>Lysobacterales</taxon>
        <taxon>Rhodanobacteraceae</taxon>
        <taxon>Dyella</taxon>
    </lineage>
</organism>
<dbReference type="InterPro" id="IPR003646">
    <property type="entry name" value="SH3-like_bac-type"/>
</dbReference>
<evidence type="ECO:0000256" key="1">
    <source>
        <dbReference type="SAM" id="MobiDB-lite"/>
    </source>
</evidence>
<evidence type="ECO:0000313" key="4">
    <source>
        <dbReference type="EMBL" id="RDI99860.1"/>
    </source>
</evidence>
<evidence type="ECO:0000259" key="3">
    <source>
        <dbReference type="Pfam" id="PF08239"/>
    </source>
</evidence>
<sequence length="268" mass="29317">MGSHTHERLAMRNFPCAILLMLAMTGPAAAQGANGVITSDVDLYAGPDVGYPAVAGLPAGTPVDIQGCLEGWNWCDVITMDTRGWVAGTFVQYTYEDQPVIVADYGPRIGIPIVAFAIGAYWDHYYRDRPFYRDRDRWYSHPIESRPPPRPPGWREADRGNHDRAPPASAHLAPAPVHQPNAPAMQPMPSAGYRPQPERAQEYRPASPNYRPAPAANRPPPVEGHGQPVQGPGAHPSGQVQRPPQGDHHEGQKQAPHPQPKKDEDSGH</sequence>
<comment type="caution">
    <text evidence="4">The sequence shown here is derived from an EMBL/GenBank/DDBJ whole genome shotgun (WGS) entry which is preliminary data.</text>
</comment>
<feature type="compositionally biased region" description="Low complexity" evidence="1">
    <location>
        <begin position="203"/>
        <end position="216"/>
    </location>
</feature>
<feature type="region of interest" description="Disordered" evidence="1">
    <location>
        <begin position="141"/>
        <end position="268"/>
    </location>
</feature>
<keyword evidence="2" id="KW-0732">Signal</keyword>
<evidence type="ECO:0000313" key="5">
    <source>
        <dbReference type="Proteomes" id="UP000254711"/>
    </source>
</evidence>
<feature type="signal peptide" evidence="2">
    <location>
        <begin position="1"/>
        <end position="30"/>
    </location>
</feature>
<feature type="compositionally biased region" description="Low complexity" evidence="1">
    <location>
        <begin position="166"/>
        <end position="176"/>
    </location>
</feature>
<accession>A0A370KCM4</accession>
<protein>
    <recommendedName>
        <fullName evidence="3">SH3b domain-containing protein</fullName>
    </recommendedName>
</protein>
<dbReference type="Pfam" id="PF08239">
    <property type="entry name" value="SH3_3"/>
    <property type="match status" value="1"/>
</dbReference>
<name>A0A370KCM4_9GAMM</name>
<keyword evidence="5" id="KW-1185">Reference proteome</keyword>
<evidence type="ECO:0000256" key="2">
    <source>
        <dbReference type="SAM" id="SignalP"/>
    </source>
</evidence>
<dbReference type="Proteomes" id="UP000254711">
    <property type="component" value="Unassembled WGS sequence"/>
</dbReference>
<reference evidence="4 5" key="1">
    <citation type="submission" date="2018-07" db="EMBL/GenBank/DDBJ databases">
        <title>Dyella solisilvae sp. nov., isolated from the pine and broad-leaved mixed forest soil.</title>
        <authorList>
            <person name="Gao Z."/>
            <person name="Qiu L."/>
        </authorList>
    </citation>
    <scope>NUCLEOTIDE SEQUENCE [LARGE SCALE GENOMIC DNA]</scope>
    <source>
        <strain evidence="4 5">DHG54</strain>
    </source>
</reference>
<dbReference type="EMBL" id="QQSY01000001">
    <property type="protein sequence ID" value="RDI99860.1"/>
    <property type="molecule type" value="Genomic_DNA"/>
</dbReference>
<proteinExistence type="predicted"/>
<feature type="domain" description="SH3b" evidence="3">
    <location>
        <begin position="40"/>
        <end position="91"/>
    </location>
</feature>
<gene>
    <name evidence="4" type="ORF">DVT68_03265</name>
</gene>
<feature type="compositionally biased region" description="Basic and acidic residues" evidence="1">
    <location>
        <begin position="153"/>
        <end position="165"/>
    </location>
</feature>
<feature type="chain" id="PRO_5016959618" description="SH3b domain-containing protein" evidence="2">
    <location>
        <begin position="31"/>
        <end position="268"/>
    </location>
</feature>
<dbReference type="AlphaFoldDB" id="A0A370KCM4"/>
<dbReference type="Gene3D" id="2.30.30.40">
    <property type="entry name" value="SH3 Domains"/>
    <property type="match status" value="1"/>
</dbReference>